<keyword evidence="10" id="KW-1185">Reference proteome</keyword>
<dbReference type="STRING" id="37360.A0A0G4IQ18"/>
<dbReference type="PANTHER" id="PTHR46423">
    <property type="entry name" value="RNA POLYMERASE II-ASSOCIATED PROTEIN 3"/>
    <property type="match status" value="1"/>
</dbReference>
<reference evidence="9 11" key="2">
    <citation type="submission" date="2018-03" db="EMBL/GenBank/DDBJ databases">
        <authorList>
            <person name="Fogelqvist J."/>
        </authorList>
    </citation>
    <scope>NUCLEOTIDE SEQUENCE [LARGE SCALE GENOMIC DNA]</scope>
</reference>
<dbReference type="SUPFAM" id="SSF48452">
    <property type="entry name" value="TPR-like"/>
    <property type="match status" value="2"/>
</dbReference>
<feature type="repeat" description="TPR" evidence="5">
    <location>
        <begin position="208"/>
        <end position="241"/>
    </location>
</feature>
<dbReference type="GO" id="GO:0101031">
    <property type="term" value="C:protein folding chaperone complex"/>
    <property type="evidence" value="ECO:0007669"/>
    <property type="project" value="TreeGrafter"/>
</dbReference>
<evidence type="ECO:0000256" key="4">
    <source>
        <dbReference type="ARBA" id="ARBA00040133"/>
    </source>
</evidence>
<dbReference type="PANTHER" id="PTHR46423:SF1">
    <property type="entry name" value="RNA POLYMERASE II-ASSOCIATED PROTEIN 3"/>
    <property type="match status" value="1"/>
</dbReference>
<dbReference type="InterPro" id="IPR051966">
    <property type="entry name" value="RPAP3"/>
</dbReference>
<feature type="region of interest" description="Disordered" evidence="6">
    <location>
        <begin position="270"/>
        <end position="295"/>
    </location>
</feature>
<dbReference type="Pfam" id="PF13432">
    <property type="entry name" value="TPR_16"/>
    <property type="match status" value="2"/>
</dbReference>
<feature type="compositionally biased region" description="Acidic residues" evidence="6">
    <location>
        <begin position="270"/>
        <end position="280"/>
    </location>
</feature>
<name>A0A0G4IQ18_PLABS</name>
<dbReference type="Proteomes" id="UP000039324">
    <property type="component" value="Unassembled WGS sequence"/>
</dbReference>
<gene>
    <name evidence="8" type="ORF">PBRA_000589</name>
    <name evidence="9" type="ORF">PLBR_LOCUS4767</name>
</gene>
<protein>
    <recommendedName>
        <fullName evidence="4">RNA polymerase II-associated protein 3</fullName>
    </recommendedName>
</protein>
<proteinExistence type="inferred from homology"/>
<dbReference type="SMART" id="SM00028">
    <property type="entry name" value="TPR"/>
    <property type="match status" value="6"/>
</dbReference>
<dbReference type="PROSITE" id="PS50005">
    <property type="entry name" value="TPR"/>
    <property type="match status" value="2"/>
</dbReference>
<reference evidence="8 10" key="1">
    <citation type="submission" date="2015-02" db="EMBL/GenBank/DDBJ databases">
        <authorList>
            <person name="Chooi Y.-H."/>
        </authorList>
    </citation>
    <scope>NUCLEOTIDE SEQUENCE [LARGE SCALE GENOMIC DNA]</scope>
    <source>
        <strain evidence="8">E3</strain>
    </source>
</reference>
<dbReference type="InterPro" id="IPR025986">
    <property type="entry name" value="RPAP3-like_C"/>
</dbReference>
<keyword evidence="9" id="KW-0496">Mitochondrion</keyword>
<dbReference type="Pfam" id="PF13877">
    <property type="entry name" value="RPAP3_C"/>
    <property type="match status" value="1"/>
</dbReference>
<dbReference type="Proteomes" id="UP000290189">
    <property type="component" value="Unassembled WGS sequence"/>
</dbReference>
<dbReference type="OrthoDB" id="2942533at2759"/>
<dbReference type="InterPro" id="IPR011990">
    <property type="entry name" value="TPR-like_helical_dom_sf"/>
</dbReference>
<evidence type="ECO:0000313" key="11">
    <source>
        <dbReference type="Proteomes" id="UP000290189"/>
    </source>
</evidence>
<accession>A0A0G4IQ18</accession>
<keyword evidence="1" id="KW-0677">Repeat</keyword>
<dbReference type="AlphaFoldDB" id="A0A0G4IQ18"/>
<keyword evidence="2 5" id="KW-0802">TPR repeat</keyword>
<comment type="similarity">
    <text evidence="3">Belongs to the RPAP3 family.</text>
</comment>
<dbReference type="Gene3D" id="1.25.40.10">
    <property type="entry name" value="Tetratricopeptide repeat domain"/>
    <property type="match status" value="2"/>
</dbReference>
<evidence type="ECO:0000259" key="7">
    <source>
        <dbReference type="Pfam" id="PF13877"/>
    </source>
</evidence>
<evidence type="ECO:0000256" key="6">
    <source>
        <dbReference type="SAM" id="MobiDB-lite"/>
    </source>
</evidence>
<evidence type="ECO:0000256" key="5">
    <source>
        <dbReference type="PROSITE-ProRule" id="PRU00339"/>
    </source>
</evidence>
<feature type="repeat" description="TPR" evidence="5">
    <location>
        <begin position="136"/>
        <end position="169"/>
    </location>
</feature>
<feature type="domain" description="RNA-polymerase II-associated protein 3-like C-terminal" evidence="7">
    <location>
        <begin position="453"/>
        <end position="542"/>
    </location>
</feature>
<evidence type="ECO:0000313" key="8">
    <source>
        <dbReference type="EMBL" id="CEO97244.1"/>
    </source>
</evidence>
<evidence type="ECO:0000256" key="1">
    <source>
        <dbReference type="ARBA" id="ARBA00022737"/>
    </source>
</evidence>
<dbReference type="EMBL" id="OVEO01000008">
    <property type="protein sequence ID" value="SPQ97552.1"/>
    <property type="molecule type" value="Genomic_DNA"/>
</dbReference>
<evidence type="ECO:0000313" key="9">
    <source>
        <dbReference type="EMBL" id="SPQ97552.1"/>
    </source>
</evidence>
<organism evidence="8 10">
    <name type="scientific">Plasmodiophora brassicae</name>
    <name type="common">Clubroot disease agent</name>
    <dbReference type="NCBI Taxonomy" id="37360"/>
    <lineage>
        <taxon>Eukaryota</taxon>
        <taxon>Sar</taxon>
        <taxon>Rhizaria</taxon>
        <taxon>Endomyxa</taxon>
        <taxon>Phytomyxea</taxon>
        <taxon>Plasmodiophorida</taxon>
        <taxon>Plasmodiophoridae</taxon>
        <taxon>Plasmodiophora</taxon>
    </lineage>
</organism>
<geneLocation type="mitochondrion" evidence="9"/>
<dbReference type="EMBL" id="CDSF01000079">
    <property type="protein sequence ID" value="CEO97244.1"/>
    <property type="molecule type" value="Genomic_DNA"/>
</dbReference>
<dbReference type="InterPro" id="IPR019734">
    <property type="entry name" value="TPR_rpt"/>
</dbReference>
<evidence type="ECO:0000313" key="10">
    <source>
        <dbReference type="Proteomes" id="UP000039324"/>
    </source>
</evidence>
<evidence type="ECO:0000256" key="3">
    <source>
        <dbReference type="ARBA" id="ARBA00038275"/>
    </source>
</evidence>
<sequence>MDAVDLRDIDFDTVRACSDARRLRRMIDLLVAEPYYPDLLAAARDRLREISPVDAKRLDAAAPPEPLSPTTPEIRSQINEWVDDIGKVDRSVRQTEGGAAPIVRVGVRGAADRRSTPAPVDDAMPGGSRQIQEFNAEREKQIGNEYFRSGEYSTAVKHYTRAIALAPPGSKAAAVAYCNRANTSMRLKLWKAAEKDASAAIDCDPSYVKAWFIRGKARARLGKAVDARDDLAHAVRLDPDNKAIVDQLANVSKKVDGERTDERFTRLSIVEEDDEGEDAAEGAPAPVVETGDRDDDMDNARDLKRDGVAAFAKGDHERAVRLYTECITVCEGKLDERDDAALLMATTLSNRGLALANQGDTQGAERDYSRALVLTNGPCDLRSKLLMRRGQIREALDDLEGAVSDYEQVAATYPLAARNLHRLRQHAAGARRPCAPAPADESEAAVPNMPRVPQTLYDFQVAFMCLANVPGPRLYAWLRMIPVDALCTFLATCTLEGSMLEQVLDVCAAHYVQEHPRQCLQLMRALARSSRLAITLMFSADKTRQDALNVIAAIKKSCPDEDTSGIESAFA</sequence>
<evidence type="ECO:0000256" key="2">
    <source>
        <dbReference type="ARBA" id="ARBA00022803"/>
    </source>
</evidence>